<dbReference type="AlphaFoldDB" id="A0A1B7LC39"/>
<dbReference type="InterPro" id="IPR036388">
    <property type="entry name" value="WH-like_DNA-bd_sf"/>
</dbReference>
<dbReference type="InterPro" id="IPR036390">
    <property type="entry name" value="WH_DNA-bd_sf"/>
</dbReference>
<proteinExistence type="predicted"/>
<protein>
    <recommendedName>
        <fullName evidence="4">HTH marR-type domain-containing protein</fullName>
    </recommendedName>
</protein>
<comment type="caution">
    <text evidence="5">The sequence shown here is derived from an EMBL/GenBank/DDBJ whole genome shotgun (WGS) entry which is preliminary data.</text>
</comment>
<dbReference type="GO" id="GO:0003700">
    <property type="term" value="F:DNA-binding transcription factor activity"/>
    <property type="evidence" value="ECO:0007669"/>
    <property type="project" value="InterPro"/>
</dbReference>
<dbReference type="Pfam" id="PF01047">
    <property type="entry name" value="MarR"/>
    <property type="match status" value="1"/>
</dbReference>
<keyword evidence="2" id="KW-0238">DNA-binding</keyword>
<dbReference type="InterPro" id="IPR000835">
    <property type="entry name" value="HTH_MarR-typ"/>
</dbReference>
<dbReference type="Gene3D" id="1.10.10.10">
    <property type="entry name" value="Winged helix-like DNA-binding domain superfamily/Winged helix DNA-binding domain"/>
    <property type="match status" value="1"/>
</dbReference>
<keyword evidence="1" id="KW-0805">Transcription regulation</keyword>
<dbReference type="STRING" id="1838280.A6M21_13910"/>
<accession>A0A1B7LC39</accession>
<keyword evidence="6" id="KW-1185">Reference proteome</keyword>
<sequence>MNEIKKFEESLRSVNRTINYLTRVFLAERGLSMSRFRVLLHLDTGQGINMSRLQTHMLLASATITGLVDSLVGDGLVVRWRDDEDRRMVYLRLTEAGAAVREEVLEFRRCCLSDALVEIPADLDRVSEILTVVHAGLKKQIVQSVISCRPAE</sequence>
<evidence type="ECO:0000259" key="4">
    <source>
        <dbReference type="PROSITE" id="PS50995"/>
    </source>
</evidence>
<dbReference type="SUPFAM" id="SSF46785">
    <property type="entry name" value="Winged helix' DNA-binding domain"/>
    <property type="match status" value="1"/>
</dbReference>
<gene>
    <name evidence="5" type="ORF">A6M21_13910</name>
</gene>
<dbReference type="SMART" id="SM00347">
    <property type="entry name" value="HTH_MARR"/>
    <property type="match status" value="1"/>
</dbReference>
<evidence type="ECO:0000256" key="1">
    <source>
        <dbReference type="ARBA" id="ARBA00023015"/>
    </source>
</evidence>
<feature type="domain" description="HTH marR-type" evidence="4">
    <location>
        <begin position="1"/>
        <end position="138"/>
    </location>
</feature>
<evidence type="ECO:0000313" key="5">
    <source>
        <dbReference type="EMBL" id="OAT80306.1"/>
    </source>
</evidence>
<dbReference type="EMBL" id="LYVF01000182">
    <property type="protein sequence ID" value="OAT80306.1"/>
    <property type="molecule type" value="Genomic_DNA"/>
</dbReference>
<evidence type="ECO:0000313" key="6">
    <source>
        <dbReference type="Proteomes" id="UP000078532"/>
    </source>
</evidence>
<dbReference type="GO" id="GO:0003677">
    <property type="term" value="F:DNA binding"/>
    <property type="evidence" value="ECO:0007669"/>
    <property type="project" value="UniProtKB-KW"/>
</dbReference>
<dbReference type="PANTHER" id="PTHR33164">
    <property type="entry name" value="TRANSCRIPTIONAL REGULATOR, MARR FAMILY"/>
    <property type="match status" value="1"/>
</dbReference>
<keyword evidence="3" id="KW-0804">Transcription</keyword>
<organism evidence="5 6">
    <name type="scientific">Desulfotomaculum copahuensis</name>
    <dbReference type="NCBI Taxonomy" id="1838280"/>
    <lineage>
        <taxon>Bacteria</taxon>
        <taxon>Bacillati</taxon>
        <taxon>Bacillota</taxon>
        <taxon>Clostridia</taxon>
        <taxon>Eubacteriales</taxon>
        <taxon>Desulfotomaculaceae</taxon>
        <taxon>Desulfotomaculum</taxon>
    </lineage>
</organism>
<dbReference type="GO" id="GO:0006950">
    <property type="term" value="P:response to stress"/>
    <property type="evidence" value="ECO:0007669"/>
    <property type="project" value="TreeGrafter"/>
</dbReference>
<dbReference type="PANTHER" id="PTHR33164:SF43">
    <property type="entry name" value="HTH-TYPE TRANSCRIPTIONAL REPRESSOR YETL"/>
    <property type="match status" value="1"/>
</dbReference>
<dbReference type="PROSITE" id="PS01117">
    <property type="entry name" value="HTH_MARR_1"/>
    <property type="match status" value="1"/>
</dbReference>
<dbReference type="Proteomes" id="UP000078532">
    <property type="component" value="Unassembled WGS sequence"/>
</dbReference>
<dbReference type="InterPro" id="IPR023187">
    <property type="entry name" value="Tscrpt_reg_MarR-type_CS"/>
</dbReference>
<dbReference type="PROSITE" id="PS50995">
    <property type="entry name" value="HTH_MARR_2"/>
    <property type="match status" value="1"/>
</dbReference>
<name>A0A1B7LC39_9FIRM</name>
<evidence type="ECO:0000256" key="3">
    <source>
        <dbReference type="ARBA" id="ARBA00023163"/>
    </source>
</evidence>
<dbReference type="RefSeq" id="WP_066669997.1">
    <property type="nucleotide sequence ID" value="NZ_LYVF01000182.1"/>
</dbReference>
<evidence type="ECO:0000256" key="2">
    <source>
        <dbReference type="ARBA" id="ARBA00023125"/>
    </source>
</evidence>
<dbReference type="OrthoDB" id="49580at2"/>
<dbReference type="InterPro" id="IPR039422">
    <property type="entry name" value="MarR/SlyA-like"/>
</dbReference>
<reference evidence="5 6" key="1">
    <citation type="submission" date="2016-04" db="EMBL/GenBank/DDBJ databases">
        <authorList>
            <person name="Evans L.H."/>
            <person name="Alamgir A."/>
            <person name="Owens N."/>
            <person name="Weber N.D."/>
            <person name="Virtaneva K."/>
            <person name="Barbian K."/>
            <person name="Babar A."/>
            <person name="Rosenke K."/>
        </authorList>
    </citation>
    <scope>NUCLEOTIDE SEQUENCE [LARGE SCALE GENOMIC DNA]</scope>
    <source>
        <strain evidence="5 6">LMa1</strain>
    </source>
</reference>